<proteinExistence type="predicted"/>
<comment type="caution">
    <text evidence="1">The sequence shown here is derived from an EMBL/GenBank/DDBJ whole genome shotgun (WGS) entry which is preliminary data.</text>
</comment>
<name>A0ABS6I2A9_9MICC</name>
<reference evidence="1 2" key="1">
    <citation type="submission" date="2021-06" db="EMBL/GenBank/DDBJ databases">
        <authorList>
            <person name="Jeong J.W."/>
        </authorList>
    </citation>
    <scope>NUCLEOTIDE SEQUENCE [LARGE SCALE GENOMIC DNA]</scope>
    <source>
        <strain evidence="1 2">MMS21-TAE1-1</strain>
    </source>
</reference>
<evidence type="ECO:0000313" key="2">
    <source>
        <dbReference type="Proteomes" id="UP000824166"/>
    </source>
</evidence>
<sequence length="51" mass="5278">MISLDETVVWGTLPSLYCPVVGPGVVGCKRIADAEAELGAVAAYFAILPTI</sequence>
<keyword evidence="2" id="KW-1185">Reference proteome</keyword>
<organism evidence="1 2">
    <name type="scientific">Paenarthrobacter aromaticivorans</name>
    <dbReference type="NCBI Taxonomy" id="2849150"/>
    <lineage>
        <taxon>Bacteria</taxon>
        <taxon>Bacillati</taxon>
        <taxon>Actinomycetota</taxon>
        <taxon>Actinomycetes</taxon>
        <taxon>Micrococcales</taxon>
        <taxon>Micrococcaceae</taxon>
        <taxon>Paenarthrobacter</taxon>
    </lineage>
</organism>
<dbReference type="RefSeq" id="WP_216923710.1">
    <property type="nucleotide sequence ID" value="NZ_JAHOPC010000002.1"/>
</dbReference>
<protein>
    <submittedName>
        <fullName evidence="1">Uncharacterized protein</fullName>
    </submittedName>
</protein>
<accession>A0ABS6I2A9</accession>
<dbReference type="Proteomes" id="UP000824166">
    <property type="component" value="Unassembled WGS sequence"/>
</dbReference>
<evidence type="ECO:0000313" key="1">
    <source>
        <dbReference type="EMBL" id="MBU8865880.1"/>
    </source>
</evidence>
<dbReference type="EMBL" id="JAHOPC010000002">
    <property type="protein sequence ID" value="MBU8865880.1"/>
    <property type="molecule type" value="Genomic_DNA"/>
</dbReference>
<gene>
    <name evidence="1" type="ORF">KSW38_06200</name>
</gene>